<dbReference type="Proteomes" id="UP000179023">
    <property type="component" value="Unassembled WGS sequence"/>
</dbReference>
<sequence length="150" mass="16306">MRLESSAFKHSESIPKKFTCDLPAQAGGNVNPPLSFSQVPAETKSLALIVDDPDAPVGLWVHWILWNIPPDTKSIKEHSVPKGAMEGTTSAGKPGYRGPCPPDGEHRYFFKLYALDVELGLPPTADKDALEEAMVGHVLDKAELIGLYAR</sequence>
<evidence type="ECO:0000313" key="2">
    <source>
        <dbReference type="Proteomes" id="UP000179023"/>
    </source>
</evidence>
<dbReference type="NCBIfam" id="TIGR00481">
    <property type="entry name" value="YbhB/YbcL family Raf kinase inhibitor-like protein"/>
    <property type="match status" value="1"/>
</dbReference>
<evidence type="ECO:0000313" key="1">
    <source>
        <dbReference type="EMBL" id="OHA00167.1"/>
    </source>
</evidence>
<dbReference type="AlphaFoldDB" id="A0A1G2KL35"/>
<proteinExistence type="predicted"/>
<dbReference type="Gene3D" id="3.90.280.10">
    <property type="entry name" value="PEBP-like"/>
    <property type="match status" value="1"/>
</dbReference>
<organism evidence="1 2">
    <name type="scientific">Candidatus Sungbacteria bacterium RIFCSPHIGHO2_02_FULL_47_11</name>
    <dbReference type="NCBI Taxonomy" id="1802270"/>
    <lineage>
        <taxon>Bacteria</taxon>
        <taxon>Candidatus Sungiibacteriota</taxon>
    </lineage>
</organism>
<dbReference type="PANTHER" id="PTHR30289:SF1">
    <property type="entry name" value="PEBP (PHOSPHATIDYLETHANOLAMINE-BINDING PROTEIN) FAMILY PROTEIN"/>
    <property type="match status" value="1"/>
</dbReference>
<comment type="caution">
    <text evidence="1">The sequence shown here is derived from an EMBL/GenBank/DDBJ whole genome shotgun (WGS) entry which is preliminary data.</text>
</comment>
<dbReference type="InterPro" id="IPR008914">
    <property type="entry name" value="PEBP"/>
</dbReference>
<dbReference type="PANTHER" id="PTHR30289">
    <property type="entry name" value="UNCHARACTERIZED PROTEIN YBCL-RELATED"/>
    <property type="match status" value="1"/>
</dbReference>
<dbReference type="SUPFAM" id="SSF49777">
    <property type="entry name" value="PEBP-like"/>
    <property type="match status" value="1"/>
</dbReference>
<gene>
    <name evidence="1" type="ORF">A3C07_04855</name>
</gene>
<dbReference type="EMBL" id="MHQI01000025">
    <property type="protein sequence ID" value="OHA00167.1"/>
    <property type="molecule type" value="Genomic_DNA"/>
</dbReference>
<reference evidence="1 2" key="1">
    <citation type="journal article" date="2016" name="Nat. Commun.">
        <title>Thousands of microbial genomes shed light on interconnected biogeochemical processes in an aquifer system.</title>
        <authorList>
            <person name="Anantharaman K."/>
            <person name="Brown C.T."/>
            <person name="Hug L.A."/>
            <person name="Sharon I."/>
            <person name="Castelle C.J."/>
            <person name="Probst A.J."/>
            <person name="Thomas B.C."/>
            <person name="Singh A."/>
            <person name="Wilkins M.J."/>
            <person name="Karaoz U."/>
            <person name="Brodie E.L."/>
            <person name="Williams K.H."/>
            <person name="Hubbard S.S."/>
            <person name="Banfield J.F."/>
        </authorList>
    </citation>
    <scope>NUCLEOTIDE SEQUENCE [LARGE SCALE GENOMIC DNA]</scope>
</reference>
<dbReference type="STRING" id="1802270.A3C07_04855"/>
<protein>
    <submittedName>
        <fullName evidence="1">Kinase inhibitor</fullName>
    </submittedName>
</protein>
<dbReference type="CDD" id="cd00865">
    <property type="entry name" value="PEBP_bact_arch"/>
    <property type="match status" value="1"/>
</dbReference>
<dbReference type="Pfam" id="PF01161">
    <property type="entry name" value="PBP"/>
    <property type="match status" value="1"/>
</dbReference>
<name>A0A1G2KL35_9BACT</name>
<dbReference type="InterPro" id="IPR036610">
    <property type="entry name" value="PEBP-like_sf"/>
</dbReference>
<accession>A0A1G2KL35</accession>
<dbReference type="InterPro" id="IPR005247">
    <property type="entry name" value="YbhB_YbcL/LppC-like"/>
</dbReference>